<organism evidence="1 2">
    <name type="scientific">Trichinella zimbabwensis</name>
    <dbReference type="NCBI Taxonomy" id="268475"/>
    <lineage>
        <taxon>Eukaryota</taxon>
        <taxon>Metazoa</taxon>
        <taxon>Ecdysozoa</taxon>
        <taxon>Nematoda</taxon>
        <taxon>Enoplea</taxon>
        <taxon>Dorylaimia</taxon>
        <taxon>Trichinellida</taxon>
        <taxon>Trichinellidae</taxon>
        <taxon>Trichinella</taxon>
    </lineage>
</organism>
<dbReference type="Proteomes" id="UP000055024">
    <property type="component" value="Unassembled WGS sequence"/>
</dbReference>
<name>A0A0V1I3U2_9BILA</name>
<sequence length="93" mass="10239">MKASLTKVLGNALLDEEDDPLDGTSNTNGPHAAEFNSVCVSTYMGVDKENELCLLWFVMGISASYATLRLKFHGTVGQSQHGLLRLFDRYTLN</sequence>
<protein>
    <submittedName>
        <fullName evidence="1">Uncharacterized protein</fullName>
    </submittedName>
</protein>
<reference evidence="1 2" key="1">
    <citation type="submission" date="2015-01" db="EMBL/GenBank/DDBJ databases">
        <title>Evolution of Trichinella species and genotypes.</title>
        <authorList>
            <person name="Korhonen P.K."/>
            <person name="Edoardo P."/>
            <person name="Giuseppe L.R."/>
            <person name="Gasser R.B."/>
        </authorList>
    </citation>
    <scope>NUCLEOTIDE SEQUENCE [LARGE SCALE GENOMIC DNA]</scope>
    <source>
        <strain evidence="1">ISS1029</strain>
    </source>
</reference>
<evidence type="ECO:0000313" key="1">
    <source>
        <dbReference type="EMBL" id="KRZ17544.1"/>
    </source>
</evidence>
<dbReference type="AlphaFoldDB" id="A0A0V1I3U2"/>
<dbReference type="EMBL" id="JYDP01000006">
    <property type="protein sequence ID" value="KRZ17544.1"/>
    <property type="molecule type" value="Genomic_DNA"/>
</dbReference>
<accession>A0A0V1I3U2</accession>
<proteinExistence type="predicted"/>
<gene>
    <name evidence="1" type="ORF">T11_9843</name>
</gene>
<evidence type="ECO:0000313" key="2">
    <source>
        <dbReference type="Proteomes" id="UP000055024"/>
    </source>
</evidence>
<keyword evidence="2" id="KW-1185">Reference proteome</keyword>
<comment type="caution">
    <text evidence="1">The sequence shown here is derived from an EMBL/GenBank/DDBJ whole genome shotgun (WGS) entry which is preliminary data.</text>
</comment>